<accession>A0ABW4SMR9</accession>
<gene>
    <name evidence="1" type="ORF">ACFSKW_02310</name>
</gene>
<evidence type="ECO:0000313" key="2">
    <source>
        <dbReference type="Proteomes" id="UP001597368"/>
    </source>
</evidence>
<dbReference type="SUPFAM" id="SSF52540">
    <property type="entry name" value="P-loop containing nucleoside triphosphate hydrolases"/>
    <property type="match status" value="1"/>
</dbReference>
<name>A0ABW4SMR9_9ACTN</name>
<dbReference type="RefSeq" id="WP_379568568.1">
    <property type="nucleotide sequence ID" value="NZ_JBHUFV010000003.1"/>
</dbReference>
<organism evidence="1 2">
    <name type="scientific">Nonomuraea mangrovi</name>
    <dbReference type="NCBI Taxonomy" id="2316207"/>
    <lineage>
        <taxon>Bacteria</taxon>
        <taxon>Bacillati</taxon>
        <taxon>Actinomycetota</taxon>
        <taxon>Actinomycetes</taxon>
        <taxon>Streptosporangiales</taxon>
        <taxon>Streptosporangiaceae</taxon>
        <taxon>Nonomuraea</taxon>
    </lineage>
</organism>
<evidence type="ECO:0000313" key="1">
    <source>
        <dbReference type="EMBL" id="MFD1930300.1"/>
    </source>
</evidence>
<sequence length="255" mass="27610">MNVLWIGGPPGSGKSTVARRLARRHGLRLYASDTRTWAHRDRAVAAGLPGALRGESLTPAQRAALPVEEQLAMWLHEERGPMTVDDVRELPSSPLTVVEGTQVVPAMLPPGGRAVWLVPPTEVLRERLTARHGPGEVPGLYLPLGELIAAEVARAGVAVITAEDAFDEVERFFAADLARGPLAEGRQERWRLLREANAAVAEQYRAFLAKPWNTTESAAVARPFLCECSDSECDASLSLAIDDLPPTPLLAADHR</sequence>
<comment type="caution">
    <text evidence="1">The sequence shown here is derived from an EMBL/GenBank/DDBJ whole genome shotgun (WGS) entry which is preliminary data.</text>
</comment>
<dbReference type="EMBL" id="JBHUFV010000003">
    <property type="protein sequence ID" value="MFD1930300.1"/>
    <property type="molecule type" value="Genomic_DNA"/>
</dbReference>
<protein>
    <submittedName>
        <fullName evidence="1">Uncharacterized protein</fullName>
    </submittedName>
</protein>
<dbReference type="Pfam" id="PF13238">
    <property type="entry name" value="AAA_18"/>
    <property type="match status" value="1"/>
</dbReference>
<proteinExistence type="predicted"/>
<dbReference type="InterPro" id="IPR027417">
    <property type="entry name" value="P-loop_NTPase"/>
</dbReference>
<dbReference type="Proteomes" id="UP001597368">
    <property type="component" value="Unassembled WGS sequence"/>
</dbReference>
<reference evidence="2" key="1">
    <citation type="journal article" date="2019" name="Int. J. Syst. Evol. Microbiol.">
        <title>The Global Catalogue of Microorganisms (GCM) 10K type strain sequencing project: providing services to taxonomists for standard genome sequencing and annotation.</title>
        <authorList>
            <consortium name="The Broad Institute Genomics Platform"/>
            <consortium name="The Broad Institute Genome Sequencing Center for Infectious Disease"/>
            <person name="Wu L."/>
            <person name="Ma J."/>
        </authorList>
    </citation>
    <scope>NUCLEOTIDE SEQUENCE [LARGE SCALE GENOMIC DNA]</scope>
    <source>
        <strain evidence="2">ICMP 6774ER</strain>
    </source>
</reference>
<keyword evidence="2" id="KW-1185">Reference proteome</keyword>
<dbReference type="Gene3D" id="3.40.50.300">
    <property type="entry name" value="P-loop containing nucleotide triphosphate hydrolases"/>
    <property type="match status" value="1"/>
</dbReference>